<gene>
    <name evidence="1" type="ORF">BU23DRAFT_556777</name>
</gene>
<dbReference type="EMBL" id="ML976700">
    <property type="protein sequence ID" value="KAF1970563.1"/>
    <property type="molecule type" value="Genomic_DNA"/>
</dbReference>
<evidence type="ECO:0000313" key="2">
    <source>
        <dbReference type="Proteomes" id="UP000800036"/>
    </source>
</evidence>
<protein>
    <submittedName>
        <fullName evidence="1">Uncharacterized protein</fullName>
    </submittedName>
</protein>
<sequence length="68" mass="7862">VSAMLICEFKSDLFDILYPFKTTDGMHQREDATTKSRKELNDELKKINDAKLVGYHRTWDATNGKPDN</sequence>
<organism evidence="1 2">
    <name type="scientific">Bimuria novae-zelandiae CBS 107.79</name>
    <dbReference type="NCBI Taxonomy" id="1447943"/>
    <lineage>
        <taxon>Eukaryota</taxon>
        <taxon>Fungi</taxon>
        <taxon>Dikarya</taxon>
        <taxon>Ascomycota</taxon>
        <taxon>Pezizomycotina</taxon>
        <taxon>Dothideomycetes</taxon>
        <taxon>Pleosporomycetidae</taxon>
        <taxon>Pleosporales</taxon>
        <taxon>Massarineae</taxon>
        <taxon>Didymosphaeriaceae</taxon>
        <taxon>Bimuria</taxon>
    </lineage>
</organism>
<feature type="non-terminal residue" evidence="1">
    <location>
        <position position="1"/>
    </location>
</feature>
<accession>A0A6A5UZH2</accession>
<keyword evidence="2" id="KW-1185">Reference proteome</keyword>
<dbReference type="Proteomes" id="UP000800036">
    <property type="component" value="Unassembled WGS sequence"/>
</dbReference>
<evidence type="ECO:0000313" key="1">
    <source>
        <dbReference type="EMBL" id="KAF1970563.1"/>
    </source>
</evidence>
<proteinExistence type="predicted"/>
<dbReference type="AlphaFoldDB" id="A0A6A5UZH2"/>
<feature type="non-terminal residue" evidence="1">
    <location>
        <position position="68"/>
    </location>
</feature>
<name>A0A6A5UZH2_9PLEO</name>
<reference evidence="1" key="1">
    <citation type="journal article" date="2020" name="Stud. Mycol.">
        <title>101 Dothideomycetes genomes: a test case for predicting lifestyles and emergence of pathogens.</title>
        <authorList>
            <person name="Haridas S."/>
            <person name="Albert R."/>
            <person name="Binder M."/>
            <person name="Bloem J."/>
            <person name="Labutti K."/>
            <person name="Salamov A."/>
            <person name="Andreopoulos B."/>
            <person name="Baker S."/>
            <person name="Barry K."/>
            <person name="Bills G."/>
            <person name="Bluhm B."/>
            <person name="Cannon C."/>
            <person name="Castanera R."/>
            <person name="Culley D."/>
            <person name="Daum C."/>
            <person name="Ezra D."/>
            <person name="Gonzalez J."/>
            <person name="Henrissat B."/>
            <person name="Kuo A."/>
            <person name="Liang C."/>
            <person name="Lipzen A."/>
            <person name="Lutzoni F."/>
            <person name="Magnuson J."/>
            <person name="Mondo S."/>
            <person name="Nolan M."/>
            <person name="Ohm R."/>
            <person name="Pangilinan J."/>
            <person name="Park H.-J."/>
            <person name="Ramirez L."/>
            <person name="Alfaro M."/>
            <person name="Sun H."/>
            <person name="Tritt A."/>
            <person name="Yoshinaga Y."/>
            <person name="Zwiers L.-H."/>
            <person name="Turgeon B."/>
            <person name="Goodwin S."/>
            <person name="Spatafora J."/>
            <person name="Crous P."/>
            <person name="Grigoriev I."/>
        </authorList>
    </citation>
    <scope>NUCLEOTIDE SEQUENCE</scope>
    <source>
        <strain evidence="1">CBS 107.79</strain>
    </source>
</reference>